<feature type="compositionally biased region" description="Polar residues" evidence="1">
    <location>
        <begin position="47"/>
        <end position="57"/>
    </location>
</feature>
<organism evidence="2 3">
    <name type="scientific">Nonomuraea africana</name>
    <dbReference type="NCBI Taxonomy" id="46171"/>
    <lineage>
        <taxon>Bacteria</taxon>
        <taxon>Bacillati</taxon>
        <taxon>Actinomycetota</taxon>
        <taxon>Actinomycetes</taxon>
        <taxon>Streptosporangiales</taxon>
        <taxon>Streptosporangiaceae</taxon>
        <taxon>Nonomuraea</taxon>
    </lineage>
</organism>
<feature type="compositionally biased region" description="Low complexity" evidence="1">
    <location>
        <begin position="58"/>
        <end position="69"/>
    </location>
</feature>
<accession>A0ABR9KK74</accession>
<keyword evidence="3" id="KW-1185">Reference proteome</keyword>
<reference evidence="2 3" key="1">
    <citation type="submission" date="2020-10" db="EMBL/GenBank/DDBJ databases">
        <title>Sequencing the genomes of 1000 actinobacteria strains.</title>
        <authorList>
            <person name="Klenk H.-P."/>
        </authorList>
    </citation>
    <scope>NUCLEOTIDE SEQUENCE [LARGE SCALE GENOMIC DNA]</scope>
    <source>
        <strain evidence="2 3">DSM 43748</strain>
    </source>
</reference>
<dbReference type="Proteomes" id="UP000661607">
    <property type="component" value="Unassembled WGS sequence"/>
</dbReference>
<gene>
    <name evidence="2" type="ORF">H4W81_005198</name>
</gene>
<proteinExistence type="predicted"/>
<evidence type="ECO:0000313" key="2">
    <source>
        <dbReference type="EMBL" id="MBE1562419.1"/>
    </source>
</evidence>
<protein>
    <submittedName>
        <fullName evidence="2">Uncharacterized protein</fullName>
    </submittedName>
</protein>
<feature type="region of interest" description="Disordered" evidence="1">
    <location>
        <begin position="1"/>
        <end position="95"/>
    </location>
</feature>
<dbReference type="EMBL" id="JADBEF010000001">
    <property type="protein sequence ID" value="MBE1562419.1"/>
    <property type="molecule type" value="Genomic_DNA"/>
</dbReference>
<evidence type="ECO:0000256" key="1">
    <source>
        <dbReference type="SAM" id="MobiDB-lite"/>
    </source>
</evidence>
<comment type="caution">
    <text evidence="2">The sequence shown here is derived from an EMBL/GenBank/DDBJ whole genome shotgun (WGS) entry which is preliminary data.</text>
</comment>
<name>A0ABR9KK74_9ACTN</name>
<evidence type="ECO:0000313" key="3">
    <source>
        <dbReference type="Proteomes" id="UP000661607"/>
    </source>
</evidence>
<sequence>MEAALLGPAPSRDSRWVRPVPAPPYGRGKAARERTAVPPGSAATPETPDSAQDSAVTAGNAGDMGNMGNTVAPRGGTPRSAQPRVERGRPDPCATFKDVRRDYCYQVLDDLTR</sequence>
<dbReference type="RefSeq" id="WP_192777154.1">
    <property type="nucleotide sequence ID" value="NZ_BAAASY010000002.1"/>
</dbReference>